<gene>
    <name evidence="1" type="ORF">PDIGIT_LOCUS2359</name>
</gene>
<evidence type="ECO:0000313" key="1">
    <source>
        <dbReference type="EMBL" id="CAI6287570.1"/>
    </source>
</evidence>
<organism evidence="1 2">
    <name type="scientific">Periconia digitata</name>
    <dbReference type="NCBI Taxonomy" id="1303443"/>
    <lineage>
        <taxon>Eukaryota</taxon>
        <taxon>Fungi</taxon>
        <taxon>Dikarya</taxon>
        <taxon>Ascomycota</taxon>
        <taxon>Pezizomycotina</taxon>
        <taxon>Dothideomycetes</taxon>
        <taxon>Pleosporomycetidae</taxon>
        <taxon>Pleosporales</taxon>
        <taxon>Massarineae</taxon>
        <taxon>Periconiaceae</taxon>
        <taxon>Periconia</taxon>
    </lineage>
</organism>
<sequence>MMITRNLEHISRILICGEEPQLQLDINASAMMICVIPNIASMHKSLIAHPPVP</sequence>
<proteinExistence type="predicted"/>
<name>A0A9W4U5S1_9PLEO</name>
<reference evidence="1" key="1">
    <citation type="submission" date="2023-01" db="EMBL/GenBank/DDBJ databases">
        <authorList>
            <person name="Van Ghelder C."/>
            <person name="Rancurel C."/>
        </authorList>
    </citation>
    <scope>NUCLEOTIDE SEQUENCE</scope>
    <source>
        <strain evidence="1">CNCM I-4278</strain>
    </source>
</reference>
<dbReference type="AlphaFoldDB" id="A0A9W4U5S1"/>
<protein>
    <submittedName>
        <fullName evidence="1">Uncharacterized protein</fullName>
    </submittedName>
</protein>
<keyword evidence="2" id="KW-1185">Reference proteome</keyword>
<accession>A0A9W4U5S1</accession>
<dbReference type="Proteomes" id="UP001152607">
    <property type="component" value="Unassembled WGS sequence"/>
</dbReference>
<dbReference type="EMBL" id="CAOQHR010000001">
    <property type="protein sequence ID" value="CAI6287570.1"/>
    <property type="molecule type" value="Genomic_DNA"/>
</dbReference>
<evidence type="ECO:0000313" key="2">
    <source>
        <dbReference type="Proteomes" id="UP001152607"/>
    </source>
</evidence>
<comment type="caution">
    <text evidence="1">The sequence shown here is derived from an EMBL/GenBank/DDBJ whole genome shotgun (WGS) entry which is preliminary data.</text>
</comment>